<comment type="caution">
    <text evidence="7">The sequence shown here is derived from an EMBL/GenBank/DDBJ whole genome shotgun (WGS) entry which is preliminary data.</text>
</comment>
<dbReference type="InterPro" id="IPR000014">
    <property type="entry name" value="PAS"/>
</dbReference>
<dbReference type="PANTHER" id="PTHR32071">
    <property type="entry name" value="TRANSCRIPTIONAL REGULATORY PROTEIN"/>
    <property type="match status" value="1"/>
</dbReference>
<protein>
    <submittedName>
        <fullName evidence="7">Sigma 54-interacting transcriptional regulator</fullName>
    </submittedName>
</protein>
<dbReference type="InterPro" id="IPR002078">
    <property type="entry name" value="Sigma_54_int"/>
</dbReference>
<evidence type="ECO:0000313" key="7">
    <source>
        <dbReference type="EMBL" id="MEN1761748.1"/>
    </source>
</evidence>
<dbReference type="CDD" id="cd00009">
    <property type="entry name" value="AAA"/>
    <property type="match status" value="1"/>
</dbReference>
<reference evidence="7 8" key="1">
    <citation type="submission" date="2024-04" db="EMBL/GenBank/DDBJ databases">
        <title>Genome sequencing and metabolic network reconstruction of aminoacids and betaine degradation by Anoxynatronum sibiricum.</title>
        <authorList>
            <person name="Detkova E.N."/>
            <person name="Boltjanskaja Y.V."/>
            <person name="Mardanov A.V."/>
            <person name="Kevbrin V."/>
        </authorList>
    </citation>
    <scope>NUCLEOTIDE SEQUENCE [LARGE SCALE GENOMIC DNA]</scope>
    <source>
        <strain evidence="7 8">Z-7981</strain>
    </source>
</reference>
<evidence type="ECO:0000256" key="3">
    <source>
        <dbReference type="ARBA" id="ARBA00023015"/>
    </source>
</evidence>
<dbReference type="SUPFAM" id="SSF55785">
    <property type="entry name" value="PYP-like sensor domain (PAS domain)"/>
    <property type="match status" value="1"/>
</dbReference>
<evidence type="ECO:0000256" key="4">
    <source>
        <dbReference type="ARBA" id="ARBA00023125"/>
    </source>
</evidence>
<dbReference type="PRINTS" id="PR01590">
    <property type="entry name" value="HTHFIS"/>
</dbReference>
<sequence length="465" mass="52746">MTQPIPMSQDLLSALCLENILGLMVIDTAGKVIFMNQQCADYIQVDLHTSMGKHVNQVFPPSQMTQLLKGDQRINTDFYFHDGRMSVSTQVQLRHQGVIVGVLEYDTIQELSSFESFLNRYASVLNDELSYYRDQFHHLRRTKYAIDSLVGDSQAMKDLKNQIRLAAMSNSNVLITGETGTGKEIVAHAIHNASRRVAENFIKINAAGIPDSLAESELFGYEEGAFTGAKKSGKKGKFELAHNGTLFIDEINQMPVSLQAKILRVIQEKELERVGGETSISVNVRIIAATNQPLEKLVKQHQFREDLYYRLHVFSITVPPLRDHLEDLPALLEHQVSQLNNEMGKNVNQIDPDVYHYLQGLPWPGNVRELFNRIEKAMNYVAESTLSLRHFVETDGINPVQLPSLRDIHLLQASDNPLEEAKREAEKHLILHTLEQFQGNKTKAAAYLKIHRTQLHHKIKRLGIE</sequence>
<keyword evidence="8" id="KW-1185">Reference proteome</keyword>
<evidence type="ECO:0000256" key="1">
    <source>
        <dbReference type="ARBA" id="ARBA00022741"/>
    </source>
</evidence>
<evidence type="ECO:0000256" key="2">
    <source>
        <dbReference type="ARBA" id="ARBA00022840"/>
    </source>
</evidence>
<dbReference type="InterPro" id="IPR009057">
    <property type="entry name" value="Homeodomain-like_sf"/>
</dbReference>
<dbReference type="InterPro" id="IPR025944">
    <property type="entry name" value="Sigma_54_int_dom_CS"/>
</dbReference>
<dbReference type="Pfam" id="PF02954">
    <property type="entry name" value="HTH_8"/>
    <property type="match status" value="1"/>
</dbReference>
<gene>
    <name evidence="7" type="ORF">AAIG11_14775</name>
</gene>
<dbReference type="Pfam" id="PF00158">
    <property type="entry name" value="Sigma54_activat"/>
    <property type="match status" value="1"/>
</dbReference>
<dbReference type="Proteomes" id="UP001407405">
    <property type="component" value="Unassembled WGS sequence"/>
</dbReference>
<keyword evidence="3" id="KW-0805">Transcription regulation</keyword>
<keyword evidence="2" id="KW-0067">ATP-binding</keyword>
<keyword evidence="4" id="KW-0238">DNA-binding</keyword>
<dbReference type="Gene3D" id="3.40.50.300">
    <property type="entry name" value="P-loop containing nucleotide triphosphate hydrolases"/>
    <property type="match status" value="1"/>
</dbReference>
<dbReference type="PANTHER" id="PTHR32071:SF57">
    <property type="entry name" value="C4-DICARBOXYLATE TRANSPORT TRANSCRIPTIONAL REGULATORY PROTEIN DCTD"/>
    <property type="match status" value="1"/>
</dbReference>
<dbReference type="InterPro" id="IPR025662">
    <property type="entry name" value="Sigma_54_int_dom_ATP-bd_1"/>
</dbReference>
<dbReference type="Gene3D" id="3.30.450.20">
    <property type="entry name" value="PAS domain"/>
    <property type="match status" value="1"/>
</dbReference>
<dbReference type="InterPro" id="IPR002197">
    <property type="entry name" value="HTH_Fis"/>
</dbReference>
<dbReference type="SUPFAM" id="SSF46689">
    <property type="entry name" value="Homeodomain-like"/>
    <property type="match status" value="1"/>
</dbReference>
<dbReference type="InterPro" id="IPR003593">
    <property type="entry name" value="AAA+_ATPase"/>
</dbReference>
<feature type="domain" description="Sigma-54 factor interaction" evidence="6">
    <location>
        <begin position="149"/>
        <end position="379"/>
    </location>
</feature>
<dbReference type="InterPro" id="IPR025943">
    <property type="entry name" value="Sigma_54_int_dom_ATP-bd_2"/>
</dbReference>
<evidence type="ECO:0000256" key="5">
    <source>
        <dbReference type="ARBA" id="ARBA00023163"/>
    </source>
</evidence>
<dbReference type="InterPro" id="IPR035965">
    <property type="entry name" value="PAS-like_dom_sf"/>
</dbReference>
<evidence type="ECO:0000313" key="8">
    <source>
        <dbReference type="Proteomes" id="UP001407405"/>
    </source>
</evidence>
<dbReference type="SUPFAM" id="SSF52540">
    <property type="entry name" value="P-loop containing nucleoside triphosphate hydrolases"/>
    <property type="match status" value="1"/>
</dbReference>
<dbReference type="SMART" id="SM00091">
    <property type="entry name" value="PAS"/>
    <property type="match status" value="1"/>
</dbReference>
<dbReference type="RefSeq" id="WP_343187035.1">
    <property type="nucleotide sequence ID" value="NZ_JBCITM010000020.1"/>
</dbReference>
<dbReference type="InterPro" id="IPR058031">
    <property type="entry name" value="AAA_lid_NorR"/>
</dbReference>
<dbReference type="Pfam" id="PF25601">
    <property type="entry name" value="AAA_lid_14"/>
    <property type="match status" value="1"/>
</dbReference>
<dbReference type="EMBL" id="JBCITM010000020">
    <property type="protein sequence ID" value="MEN1761748.1"/>
    <property type="molecule type" value="Genomic_DNA"/>
</dbReference>
<dbReference type="Gene3D" id="1.10.8.60">
    <property type="match status" value="1"/>
</dbReference>
<accession>A0ABU9VX46</accession>
<dbReference type="PROSITE" id="PS50045">
    <property type="entry name" value="SIGMA54_INTERACT_4"/>
    <property type="match status" value="1"/>
</dbReference>
<proteinExistence type="predicted"/>
<dbReference type="PROSITE" id="PS00688">
    <property type="entry name" value="SIGMA54_INTERACT_3"/>
    <property type="match status" value="1"/>
</dbReference>
<dbReference type="Gene3D" id="1.10.10.60">
    <property type="entry name" value="Homeodomain-like"/>
    <property type="match status" value="1"/>
</dbReference>
<dbReference type="PROSITE" id="PS00675">
    <property type="entry name" value="SIGMA54_INTERACT_1"/>
    <property type="match status" value="1"/>
</dbReference>
<dbReference type="SMART" id="SM00382">
    <property type="entry name" value="AAA"/>
    <property type="match status" value="1"/>
</dbReference>
<dbReference type="PROSITE" id="PS00676">
    <property type="entry name" value="SIGMA54_INTERACT_2"/>
    <property type="match status" value="1"/>
</dbReference>
<evidence type="ECO:0000259" key="6">
    <source>
        <dbReference type="PROSITE" id="PS50045"/>
    </source>
</evidence>
<name>A0ABU9VX46_9CLOT</name>
<dbReference type="InterPro" id="IPR027417">
    <property type="entry name" value="P-loop_NTPase"/>
</dbReference>
<keyword evidence="5" id="KW-0804">Transcription</keyword>
<keyword evidence="1" id="KW-0547">Nucleotide-binding</keyword>
<organism evidence="7 8">
    <name type="scientific">Anoxynatronum sibiricum</name>
    <dbReference type="NCBI Taxonomy" id="210623"/>
    <lineage>
        <taxon>Bacteria</taxon>
        <taxon>Bacillati</taxon>
        <taxon>Bacillota</taxon>
        <taxon>Clostridia</taxon>
        <taxon>Eubacteriales</taxon>
        <taxon>Clostridiaceae</taxon>
        <taxon>Anoxynatronum</taxon>
    </lineage>
</organism>